<dbReference type="Proteomes" id="UP001309876">
    <property type="component" value="Unassembled WGS sequence"/>
</dbReference>
<gene>
    <name evidence="1" type="ORF">LTR05_007904</name>
</gene>
<dbReference type="EMBL" id="JAVRRJ010000009">
    <property type="protein sequence ID" value="KAK5081767.1"/>
    <property type="molecule type" value="Genomic_DNA"/>
</dbReference>
<dbReference type="AlphaFoldDB" id="A0AAN7SUE5"/>
<comment type="caution">
    <text evidence="1">The sequence shown here is derived from an EMBL/GenBank/DDBJ whole genome shotgun (WGS) entry which is preliminary data.</text>
</comment>
<sequence length="263" mass="29661">MNSIFADTTTTDTTPNNLDMDDLTKALEDIELEQAWADRENVAATIPDARTSTRCDVSDESVAMPSSLDEHATQAMTQQFWDRNRRMREARVQAESAALIEQLRHSLSKSGLASINRSCSVSPQDYREADQHTMSKPALLAAQARETSGPARRPDYYEPQREVFPDVMNRTSTQKSEQQLCVSGGNNNRQDSKHAIFHHFNLGAYVRVRKGRYKGYTGRVEGRGMWSVAINLEVAGRSVNVANQDFVLIEEDEEDKENQMDVE</sequence>
<keyword evidence="2" id="KW-1185">Reference proteome</keyword>
<dbReference type="InterPro" id="IPR014722">
    <property type="entry name" value="Rib_uL2_dom2"/>
</dbReference>
<protein>
    <submittedName>
        <fullName evidence="1">Uncharacterized protein</fullName>
    </submittedName>
</protein>
<proteinExistence type="predicted"/>
<evidence type="ECO:0000313" key="2">
    <source>
        <dbReference type="Proteomes" id="UP001309876"/>
    </source>
</evidence>
<dbReference type="Gene3D" id="2.30.30.30">
    <property type="match status" value="1"/>
</dbReference>
<accession>A0AAN7SUE5</accession>
<reference evidence="1 2" key="1">
    <citation type="submission" date="2023-08" db="EMBL/GenBank/DDBJ databases">
        <title>Black Yeasts Isolated from many extreme environments.</title>
        <authorList>
            <person name="Coleine C."/>
            <person name="Stajich J.E."/>
            <person name="Selbmann L."/>
        </authorList>
    </citation>
    <scope>NUCLEOTIDE SEQUENCE [LARGE SCALE GENOMIC DNA]</scope>
    <source>
        <strain evidence="1 2">CCFEE 5910</strain>
    </source>
</reference>
<name>A0AAN7SUE5_9EURO</name>
<evidence type="ECO:0000313" key="1">
    <source>
        <dbReference type="EMBL" id="KAK5081767.1"/>
    </source>
</evidence>
<organism evidence="1 2">
    <name type="scientific">Lithohypha guttulata</name>
    <dbReference type="NCBI Taxonomy" id="1690604"/>
    <lineage>
        <taxon>Eukaryota</taxon>
        <taxon>Fungi</taxon>
        <taxon>Dikarya</taxon>
        <taxon>Ascomycota</taxon>
        <taxon>Pezizomycotina</taxon>
        <taxon>Eurotiomycetes</taxon>
        <taxon>Chaetothyriomycetidae</taxon>
        <taxon>Chaetothyriales</taxon>
        <taxon>Trichomeriaceae</taxon>
        <taxon>Lithohypha</taxon>
    </lineage>
</organism>